<reference evidence="2 3" key="1">
    <citation type="journal article" date="2019" name="Sci. Rep.">
        <title>Orb-weaving spider Araneus ventricosus genome elucidates the spidroin gene catalogue.</title>
        <authorList>
            <person name="Kono N."/>
            <person name="Nakamura H."/>
            <person name="Ohtoshi R."/>
            <person name="Moran D.A.P."/>
            <person name="Shinohara A."/>
            <person name="Yoshida Y."/>
            <person name="Fujiwara M."/>
            <person name="Mori M."/>
            <person name="Tomita M."/>
            <person name="Arakawa K."/>
        </authorList>
    </citation>
    <scope>NUCLEOTIDE SEQUENCE [LARGE SCALE GENOMIC DNA]</scope>
</reference>
<keyword evidence="3" id="KW-1185">Reference proteome</keyword>
<dbReference type="EMBL" id="BGPR01045078">
    <property type="protein sequence ID" value="GBO21961.1"/>
    <property type="molecule type" value="Genomic_DNA"/>
</dbReference>
<sequence length="116" mass="13493">MELSASKIQRKGRRTAFSLSSKRAESELSKEVSDLKTLLILRIQLCDKFQRLDNCQNAVSEKLLQTKEGEQLFSDYLEESEDHRHGILELCIKIDSKLQEFAFPNEKENKSLNYLK</sequence>
<name>A0A4Y2VBI8_ARAVE</name>
<comment type="caution">
    <text evidence="2">The sequence shown here is derived from an EMBL/GenBank/DDBJ whole genome shotgun (WGS) entry which is preliminary data.</text>
</comment>
<gene>
    <name evidence="2" type="ORF">AVEN_81426_1</name>
</gene>
<proteinExistence type="predicted"/>
<dbReference type="Proteomes" id="UP000499080">
    <property type="component" value="Unassembled WGS sequence"/>
</dbReference>
<organism evidence="2 3">
    <name type="scientific">Araneus ventricosus</name>
    <name type="common">Orbweaver spider</name>
    <name type="synonym">Epeira ventricosa</name>
    <dbReference type="NCBI Taxonomy" id="182803"/>
    <lineage>
        <taxon>Eukaryota</taxon>
        <taxon>Metazoa</taxon>
        <taxon>Ecdysozoa</taxon>
        <taxon>Arthropoda</taxon>
        <taxon>Chelicerata</taxon>
        <taxon>Arachnida</taxon>
        <taxon>Araneae</taxon>
        <taxon>Araneomorphae</taxon>
        <taxon>Entelegynae</taxon>
        <taxon>Araneoidea</taxon>
        <taxon>Araneidae</taxon>
        <taxon>Araneus</taxon>
    </lineage>
</organism>
<dbReference type="AlphaFoldDB" id="A0A4Y2VBI8"/>
<protein>
    <submittedName>
        <fullName evidence="2">Uncharacterized protein</fullName>
    </submittedName>
</protein>
<evidence type="ECO:0000313" key="3">
    <source>
        <dbReference type="Proteomes" id="UP000499080"/>
    </source>
</evidence>
<evidence type="ECO:0000256" key="1">
    <source>
        <dbReference type="SAM" id="MobiDB-lite"/>
    </source>
</evidence>
<feature type="region of interest" description="Disordered" evidence="1">
    <location>
        <begin position="1"/>
        <end position="30"/>
    </location>
</feature>
<accession>A0A4Y2VBI8</accession>
<evidence type="ECO:0000313" key="2">
    <source>
        <dbReference type="EMBL" id="GBO21961.1"/>
    </source>
</evidence>